<name>A0A553V3E6_9HELI</name>
<accession>A0A553V3E6</accession>
<evidence type="ECO:0000313" key="1">
    <source>
        <dbReference type="EMBL" id="TSA86998.1"/>
    </source>
</evidence>
<keyword evidence="2" id="KW-1185">Reference proteome</keyword>
<reference evidence="2" key="1">
    <citation type="submission" date="2019-07" db="EMBL/GenBank/DDBJ databases">
        <title>Helicobacter labacensis sp. nov., Helicobacter mehlei sp. nov. and Helicobacter vulpis sp. nov., isolated from gastric mucosa of red fox (Vulpis vulpis).</title>
        <authorList>
            <person name="Papic B."/>
        </authorList>
    </citation>
    <scope>NUCLEOTIDE SEQUENCE [LARGE SCALE GENOMIC DNA]</scope>
    <source>
        <strain evidence="2">L8b</strain>
    </source>
</reference>
<proteinExistence type="predicted"/>
<comment type="caution">
    <text evidence="1">The sequence shown here is derived from an EMBL/GenBank/DDBJ whole genome shotgun (WGS) entry which is preliminary data.</text>
</comment>
<dbReference type="EMBL" id="VKGC01000001">
    <property type="protein sequence ID" value="TSA86998.1"/>
    <property type="molecule type" value="Genomic_DNA"/>
</dbReference>
<gene>
    <name evidence="1" type="ORF">FNE76_00605</name>
</gene>
<sequence length="214" mass="23816">MEKTFEFKASDLEVKFGLKMEIEVLPTDKKDAFVVFESDTSDSDLLIEHNDHSLYITTPEDEELVEEIRGIRSIGDAFALLVKKGLQGDCKVFRRAKIYLPVNHIALYLSANNAKVAVNAPIERLELKLNNGSVSVKSAIKNFKAKVNSGDLFLYEPLDTCYTKANNGTIELQAGVRALEIKINNGNIQLGRSQQNIETCQIKANNAQIDVQAL</sequence>
<reference evidence="1 2" key="3">
    <citation type="submission" date="2019-07" db="EMBL/GenBank/DDBJ databases">
        <authorList>
            <person name="Papic B."/>
        </authorList>
    </citation>
    <scope>NUCLEOTIDE SEQUENCE [LARGE SCALE GENOMIC DNA]</scope>
    <source>
        <strain evidence="1 2">L8b</strain>
    </source>
</reference>
<organism evidence="1 2">
    <name type="scientific">Helicobacter mehlei</name>
    <dbReference type="NCBI Taxonomy" id="2316080"/>
    <lineage>
        <taxon>Bacteria</taxon>
        <taxon>Pseudomonadati</taxon>
        <taxon>Campylobacterota</taxon>
        <taxon>Epsilonproteobacteria</taxon>
        <taxon>Campylobacterales</taxon>
        <taxon>Helicobacteraceae</taxon>
        <taxon>Helicobacter</taxon>
    </lineage>
</organism>
<dbReference type="OrthoDB" id="9912820at2"/>
<reference evidence="1 2" key="2">
    <citation type="submission" date="2019-07" db="EMBL/GenBank/DDBJ databases">
        <title>Helicobacter labacensis sp. nov., Helicobacter mehlei sp. nov. and Helicobacter vulpis sp. nov., isolated from gastric mucosa of red fox (Vulpis vulpis).</title>
        <authorList>
            <person name="Kusar D."/>
            <person name="Gruntar I."/>
            <person name="Pate M."/>
            <person name="Zajc U."/>
            <person name="Ocepek M."/>
        </authorList>
    </citation>
    <scope>NUCLEOTIDE SEQUENCE [LARGE SCALE GENOMIC DNA]</scope>
    <source>
        <strain evidence="1 2">L8b</strain>
    </source>
</reference>
<evidence type="ECO:0008006" key="3">
    <source>
        <dbReference type="Google" id="ProtNLM"/>
    </source>
</evidence>
<protein>
    <recommendedName>
        <fullName evidence="3">Adhesin domain-containing protein</fullName>
    </recommendedName>
</protein>
<evidence type="ECO:0000313" key="2">
    <source>
        <dbReference type="Proteomes" id="UP000319322"/>
    </source>
</evidence>
<dbReference type="AlphaFoldDB" id="A0A553V3E6"/>
<dbReference type="Proteomes" id="UP000319322">
    <property type="component" value="Unassembled WGS sequence"/>
</dbReference>
<dbReference type="RefSeq" id="WP_120948093.1">
    <property type="nucleotide sequence ID" value="NZ_QXQP01000003.1"/>
</dbReference>